<sequence>MHAILDEEYEKVESTFVKYGLIEYTETYRKSSIEDEPEHNRLALTFAYADVIPLPFDLLRKYLGFCKREQSIKRHHGNNKLVYVFAQ</sequence>
<organism evidence="1 2">
    <name type="scientific">Thraustotheca clavata</name>
    <dbReference type="NCBI Taxonomy" id="74557"/>
    <lineage>
        <taxon>Eukaryota</taxon>
        <taxon>Sar</taxon>
        <taxon>Stramenopiles</taxon>
        <taxon>Oomycota</taxon>
        <taxon>Saprolegniomycetes</taxon>
        <taxon>Saprolegniales</taxon>
        <taxon>Achlyaceae</taxon>
        <taxon>Thraustotheca</taxon>
    </lineage>
</organism>
<dbReference type="EMBL" id="JNBS01002193">
    <property type="protein sequence ID" value="OQR94302.1"/>
    <property type="molecule type" value="Genomic_DNA"/>
</dbReference>
<evidence type="ECO:0000313" key="1">
    <source>
        <dbReference type="EMBL" id="OQR94302.1"/>
    </source>
</evidence>
<gene>
    <name evidence="1" type="ORF">THRCLA_22245</name>
</gene>
<accession>A0A1V9Z8P9</accession>
<proteinExistence type="predicted"/>
<name>A0A1V9Z8P9_9STRA</name>
<protein>
    <submittedName>
        <fullName evidence="1">Uncharacterized protein</fullName>
    </submittedName>
</protein>
<keyword evidence="2" id="KW-1185">Reference proteome</keyword>
<comment type="caution">
    <text evidence="1">The sequence shown here is derived from an EMBL/GenBank/DDBJ whole genome shotgun (WGS) entry which is preliminary data.</text>
</comment>
<reference evidence="1 2" key="1">
    <citation type="journal article" date="2014" name="Genome Biol. Evol.">
        <title>The secreted proteins of Achlya hypogyna and Thraustotheca clavata identify the ancestral oomycete secretome and reveal gene acquisitions by horizontal gene transfer.</title>
        <authorList>
            <person name="Misner I."/>
            <person name="Blouin N."/>
            <person name="Leonard G."/>
            <person name="Richards T.A."/>
            <person name="Lane C.E."/>
        </authorList>
    </citation>
    <scope>NUCLEOTIDE SEQUENCE [LARGE SCALE GENOMIC DNA]</scope>
    <source>
        <strain evidence="1 2">ATCC 34112</strain>
    </source>
</reference>
<dbReference type="AlphaFoldDB" id="A0A1V9Z8P9"/>
<evidence type="ECO:0000313" key="2">
    <source>
        <dbReference type="Proteomes" id="UP000243217"/>
    </source>
</evidence>
<dbReference type="Proteomes" id="UP000243217">
    <property type="component" value="Unassembled WGS sequence"/>
</dbReference>